<dbReference type="Gene3D" id="3.40.50.450">
    <property type="match status" value="1"/>
</dbReference>
<sequence length="194" mass="22146">MNAPIWPVVAGIGHPDMPRRLTMQGRLRLRRTLNRVLTRLRDEHGATVGVSGMDAGFGLLFAEAVLDVGLQLRAYRPGPWQADNWAPAQKIRWRELCERAAQVEDLSLFHSEGAYRQRDEALVDVADVCVAWWDTDERHGAVYHAVKHAVQHRRRPVIRVDPTVIGDADDAWLPSERTWYRYLGLDRELVAPAR</sequence>
<comment type="caution">
    <text evidence="1">The sequence shown here is derived from an EMBL/GenBank/DDBJ whole genome shotgun (WGS) entry which is preliminary data.</text>
</comment>
<evidence type="ECO:0008006" key="3">
    <source>
        <dbReference type="Google" id="ProtNLM"/>
    </source>
</evidence>
<gene>
    <name evidence="1" type="ORF">E1091_01585</name>
</gene>
<dbReference type="SUPFAM" id="SSF102405">
    <property type="entry name" value="MCP/YpsA-like"/>
    <property type="match status" value="1"/>
</dbReference>
<proteinExistence type="predicted"/>
<organism evidence="1 2">
    <name type="scientific">Micromonospora fluostatini</name>
    <dbReference type="NCBI Taxonomy" id="1629071"/>
    <lineage>
        <taxon>Bacteria</taxon>
        <taxon>Bacillati</taxon>
        <taxon>Actinomycetota</taxon>
        <taxon>Actinomycetes</taxon>
        <taxon>Micromonosporales</taxon>
        <taxon>Micromonosporaceae</taxon>
        <taxon>Micromonospora</taxon>
    </lineage>
</organism>
<evidence type="ECO:0000313" key="1">
    <source>
        <dbReference type="EMBL" id="TDC02078.1"/>
    </source>
</evidence>
<evidence type="ECO:0000313" key="2">
    <source>
        <dbReference type="Proteomes" id="UP000295626"/>
    </source>
</evidence>
<keyword evidence="2" id="KW-1185">Reference proteome</keyword>
<dbReference type="EMBL" id="SMKE01000021">
    <property type="protein sequence ID" value="TDC02078.1"/>
    <property type="molecule type" value="Genomic_DNA"/>
</dbReference>
<accession>A0ABY2DLS9</accession>
<name>A0ABY2DLS9_9ACTN</name>
<reference evidence="1 2" key="1">
    <citation type="submission" date="2019-02" db="EMBL/GenBank/DDBJ databases">
        <title>Draft genome sequences of novel Actinobacteria.</title>
        <authorList>
            <person name="Sahin N."/>
            <person name="Ay H."/>
            <person name="Saygin H."/>
        </authorList>
    </citation>
    <scope>NUCLEOTIDE SEQUENCE [LARGE SCALE GENOMIC DNA]</scope>
    <source>
        <strain evidence="1 2">JCM 30529</strain>
    </source>
</reference>
<dbReference type="Proteomes" id="UP000295626">
    <property type="component" value="Unassembled WGS sequence"/>
</dbReference>
<protein>
    <recommendedName>
        <fullName evidence="3">DUF1273 family protein</fullName>
    </recommendedName>
</protein>